<evidence type="ECO:0000313" key="3">
    <source>
        <dbReference type="Proteomes" id="UP001630127"/>
    </source>
</evidence>
<dbReference type="SUPFAM" id="SSF49562">
    <property type="entry name" value="C2 domain (Calcium/lipid-binding domain, CaLB)"/>
    <property type="match status" value="1"/>
</dbReference>
<proteinExistence type="predicted"/>
<organism evidence="2 3">
    <name type="scientific">Cinchona calisaya</name>
    <dbReference type="NCBI Taxonomy" id="153742"/>
    <lineage>
        <taxon>Eukaryota</taxon>
        <taxon>Viridiplantae</taxon>
        <taxon>Streptophyta</taxon>
        <taxon>Embryophyta</taxon>
        <taxon>Tracheophyta</taxon>
        <taxon>Spermatophyta</taxon>
        <taxon>Magnoliopsida</taxon>
        <taxon>eudicotyledons</taxon>
        <taxon>Gunneridae</taxon>
        <taxon>Pentapetalae</taxon>
        <taxon>asterids</taxon>
        <taxon>lamiids</taxon>
        <taxon>Gentianales</taxon>
        <taxon>Rubiaceae</taxon>
        <taxon>Cinchonoideae</taxon>
        <taxon>Cinchoneae</taxon>
        <taxon>Cinchona</taxon>
    </lineage>
</organism>
<dbReference type="InterPro" id="IPR000008">
    <property type="entry name" value="C2_dom"/>
</dbReference>
<reference evidence="2 3" key="1">
    <citation type="submission" date="2024-11" db="EMBL/GenBank/DDBJ databases">
        <title>A near-complete genome assembly of Cinchona calisaya.</title>
        <authorList>
            <person name="Lian D.C."/>
            <person name="Zhao X.W."/>
            <person name="Wei L."/>
        </authorList>
    </citation>
    <scope>NUCLEOTIDE SEQUENCE [LARGE SCALE GENOMIC DNA]</scope>
    <source>
        <tissue evidence="2">Nenye</tissue>
    </source>
</reference>
<evidence type="ECO:0000259" key="1">
    <source>
        <dbReference type="PROSITE" id="PS50004"/>
    </source>
</evidence>
<protein>
    <recommendedName>
        <fullName evidence="1">C2 domain-containing protein</fullName>
    </recommendedName>
</protein>
<dbReference type="PANTHER" id="PTHR32246:SF17">
    <property type="entry name" value="BON1-ASSOCIATED PROTEIN 2"/>
    <property type="match status" value="1"/>
</dbReference>
<dbReference type="EMBL" id="JBJUIK010000001">
    <property type="protein sequence ID" value="KAL3536863.1"/>
    <property type="molecule type" value="Genomic_DNA"/>
</dbReference>
<comment type="caution">
    <text evidence="2">The sequence shown here is derived from an EMBL/GenBank/DDBJ whole genome shotgun (WGS) entry which is preliminary data.</text>
</comment>
<name>A0ABD3B0H8_9GENT</name>
<dbReference type="Pfam" id="PF00168">
    <property type="entry name" value="C2"/>
    <property type="match status" value="1"/>
</dbReference>
<dbReference type="Proteomes" id="UP001630127">
    <property type="component" value="Unassembled WGS sequence"/>
</dbReference>
<evidence type="ECO:0000313" key="2">
    <source>
        <dbReference type="EMBL" id="KAL3536863.1"/>
    </source>
</evidence>
<sequence length="183" mass="20014">MMNLEITVISGEGLCMNRNKPIKKNAFVIIRTDSFNEQKTRLDKDGGSYPAWDEKFVMQFPMHAREFIAEVRCKRNGGGDRIIGTARIPASDFLGGFVPENYLHFLSYRLRDSKGERNGIINLSVRVKSSAPVNGGYGGGAAAIAKPATSCSQQQQWQPWSSGIAVGDKVSSVGMVTGIPVWS</sequence>
<dbReference type="PANTHER" id="PTHR32246">
    <property type="entry name" value="INGRESSION PROTEIN FIC1"/>
    <property type="match status" value="1"/>
</dbReference>
<gene>
    <name evidence="2" type="ORF">ACH5RR_000229</name>
</gene>
<dbReference type="InterPro" id="IPR044750">
    <property type="entry name" value="C2_SRC2/BAP"/>
</dbReference>
<keyword evidence="3" id="KW-1185">Reference proteome</keyword>
<dbReference type="InterPro" id="IPR035892">
    <property type="entry name" value="C2_domain_sf"/>
</dbReference>
<dbReference type="SMART" id="SM00239">
    <property type="entry name" value="C2"/>
    <property type="match status" value="1"/>
</dbReference>
<dbReference type="PROSITE" id="PS50004">
    <property type="entry name" value="C2"/>
    <property type="match status" value="1"/>
</dbReference>
<dbReference type="CDD" id="cd04051">
    <property type="entry name" value="C2_SRC2_like"/>
    <property type="match status" value="1"/>
</dbReference>
<accession>A0ABD3B0H8</accession>
<feature type="domain" description="C2" evidence="1">
    <location>
        <begin position="1"/>
        <end position="105"/>
    </location>
</feature>
<dbReference type="Gene3D" id="2.60.40.150">
    <property type="entry name" value="C2 domain"/>
    <property type="match status" value="1"/>
</dbReference>
<dbReference type="AlphaFoldDB" id="A0ABD3B0H8"/>